<organism evidence="3 5">
    <name type="scientific">Legionella moravica</name>
    <dbReference type="NCBI Taxonomy" id="39962"/>
    <lineage>
        <taxon>Bacteria</taxon>
        <taxon>Pseudomonadati</taxon>
        <taxon>Pseudomonadota</taxon>
        <taxon>Gammaproteobacteria</taxon>
        <taxon>Legionellales</taxon>
        <taxon>Legionellaceae</taxon>
        <taxon>Legionella</taxon>
    </lineage>
</organism>
<evidence type="ECO:0000313" key="2">
    <source>
        <dbReference type="EMBL" id="KTD35333.1"/>
    </source>
</evidence>
<name>A0A378JY42_9GAMM</name>
<reference evidence="2 4" key="1">
    <citation type="submission" date="2015-11" db="EMBL/GenBank/DDBJ databases">
        <title>Genomic analysis of 38 Legionella species identifies large and diverse effector repertoires.</title>
        <authorList>
            <person name="Burstein D."/>
            <person name="Amaro F."/>
            <person name="Zusman T."/>
            <person name="Lifshitz Z."/>
            <person name="Cohen O."/>
            <person name="Gilbert J.A."/>
            <person name="Pupko T."/>
            <person name="Shuman H.A."/>
            <person name="Segal G."/>
        </authorList>
    </citation>
    <scope>NUCLEOTIDE SEQUENCE [LARGE SCALE GENOMIC DNA]</scope>
    <source>
        <strain evidence="2 4">ATCC 43877</strain>
    </source>
</reference>
<sequence length="77" mass="8716">MLSDRIQNAFERIGLGNLPQDQHAPLEQGGLDSLMLALLILELEREFKIKIPVIPLVKEHYETRASIEQHLTDLGAK</sequence>
<dbReference type="OrthoDB" id="5647124at2"/>
<protein>
    <submittedName>
        <fullName evidence="3">Acyl carrier protein</fullName>
    </submittedName>
</protein>
<feature type="domain" description="Carrier" evidence="1">
    <location>
        <begin position="1"/>
        <end position="75"/>
    </location>
</feature>
<dbReference type="STRING" id="39962.Lmor_0780"/>
<dbReference type="Pfam" id="PF00550">
    <property type="entry name" value="PP-binding"/>
    <property type="match status" value="1"/>
</dbReference>
<proteinExistence type="predicted"/>
<dbReference type="EMBL" id="UGOG01000001">
    <property type="protein sequence ID" value="STX61939.1"/>
    <property type="molecule type" value="Genomic_DNA"/>
</dbReference>
<dbReference type="SUPFAM" id="SSF47336">
    <property type="entry name" value="ACP-like"/>
    <property type="match status" value="1"/>
</dbReference>
<dbReference type="RefSeq" id="WP_028384107.1">
    <property type="nucleotide sequence ID" value="NZ_CAAAJG010000002.1"/>
</dbReference>
<dbReference type="AlphaFoldDB" id="A0A378JY42"/>
<accession>A0A378JY42</accession>
<dbReference type="Gene3D" id="1.10.1200.10">
    <property type="entry name" value="ACP-like"/>
    <property type="match status" value="1"/>
</dbReference>
<keyword evidence="4" id="KW-1185">Reference proteome</keyword>
<dbReference type="Proteomes" id="UP000054985">
    <property type="component" value="Unassembled WGS sequence"/>
</dbReference>
<evidence type="ECO:0000313" key="3">
    <source>
        <dbReference type="EMBL" id="STX61939.1"/>
    </source>
</evidence>
<dbReference type="InterPro" id="IPR036736">
    <property type="entry name" value="ACP-like_sf"/>
</dbReference>
<evidence type="ECO:0000313" key="4">
    <source>
        <dbReference type="Proteomes" id="UP000054985"/>
    </source>
</evidence>
<reference evidence="3 5" key="2">
    <citation type="submission" date="2018-06" db="EMBL/GenBank/DDBJ databases">
        <authorList>
            <consortium name="Pathogen Informatics"/>
            <person name="Doyle S."/>
        </authorList>
    </citation>
    <scope>NUCLEOTIDE SEQUENCE [LARGE SCALE GENOMIC DNA]</scope>
    <source>
        <strain evidence="3 5">NCTC12239</strain>
    </source>
</reference>
<dbReference type="EMBL" id="LNYN01000014">
    <property type="protein sequence ID" value="KTD35333.1"/>
    <property type="molecule type" value="Genomic_DNA"/>
</dbReference>
<evidence type="ECO:0000313" key="5">
    <source>
        <dbReference type="Proteomes" id="UP000254040"/>
    </source>
</evidence>
<dbReference type="PROSITE" id="PS50075">
    <property type="entry name" value="CARRIER"/>
    <property type="match status" value="1"/>
</dbReference>
<gene>
    <name evidence="2" type="ORF">Lmor_0780</name>
    <name evidence="3" type="ORF">NCTC12239_00857</name>
</gene>
<dbReference type="Proteomes" id="UP000254040">
    <property type="component" value="Unassembled WGS sequence"/>
</dbReference>
<dbReference type="InterPro" id="IPR009081">
    <property type="entry name" value="PP-bd_ACP"/>
</dbReference>
<evidence type="ECO:0000259" key="1">
    <source>
        <dbReference type="PROSITE" id="PS50075"/>
    </source>
</evidence>